<proteinExistence type="predicted"/>
<sequence>MAIATMESQSSHHGAMPTAPYSARPPSPPSVVIPTPIMTDASECIKIVPTYNNVDPASLSVGDLKIITQNHKEQLAQDSAFGWTYECRRTAQPILDFLYLGPSSIARDRKWLRDNGITMLLAARDSRHAGVHLMANLELVQELGIQAEYVDVANYNELIHAFPSAIRKINDHMLNVFRGQRLTNTNVQLGDEKMAIPTGEIRRGKVLVFCETGNDRSAGVVVAYLMSVFGMSMVEACQFIHFKRFCVGLSEDLRFLLRSFEDILVAQRTVHRHELSFLPNPVHHSPSLAKKAKRDFRDTLDDDDEMGGTDETTAADYERFNNRPTFVPFIDAQHEDTGRV</sequence>
<organism evidence="1 2">
    <name type="scientific">Hypoxylon rubiginosum</name>
    <dbReference type="NCBI Taxonomy" id="110542"/>
    <lineage>
        <taxon>Eukaryota</taxon>
        <taxon>Fungi</taxon>
        <taxon>Dikarya</taxon>
        <taxon>Ascomycota</taxon>
        <taxon>Pezizomycotina</taxon>
        <taxon>Sordariomycetes</taxon>
        <taxon>Xylariomycetidae</taxon>
        <taxon>Xylariales</taxon>
        <taxon>Hypoxylaceae</taxon>
        <taxon>Hypoxylon</taxon>
    </lineage>
</organism>
<gene>
    <name evidence="1" type="ORF">F4820DRAFT_435094</name>
</gene>
<evidence type="ECO:0000313" key="2">
    <source>
        <dbReference type="Proteomes" id="UP001497700"/>
    </source>
</evidence>
<evidence type="ECO:0000313" key="1">
    <source>
        <dbReference type="EMBL" id="KAI4861020.1"/>
    </source>
</evidence>
<name>A0ACB9YQG6_9PEZI</name>
<dbReference type="EMBL" id="MU393565">
    <property type="protein sequence ID" value="KAI4861020.1"/>
    <property type="molecule type" value="Genomic_DNA"/>
</dbReference>
<comment type="caution">
    <text evidence="1">The sequence shown here is derived from an EMBL/GenBank/DDBJ whole genome shotgun (WGS) entry which is preliminary data.</text>
</comment>
<keyword evidence="2" id="KW-1185">Reference proteome</keyword>
<protein>
    <submittedName>
        <fullName evidence="1">Phosphatases II</fullName>
    </submittedName>
</protein>
<reference evidence="1 2" key="1">
    <citation type="journal article" date="2022" name="New Phytol.">
        <title>Ecological generalism drives hyperdiversity of secondary metabolite gene clusters in xylarialean endophytes.</title>
        <authorList>
            <person name="Franco M.E.E."/>
            <person name="Wisecaver J.H."/>
            <person name="Arnold A.E."/>
            <person name="Ju Y.M."/>
            <person name="Slot J.C."/>
            <person name="Ahrendt S."/>
            <person name="Moore L.P."/>
            <person name="Eastman K.E."/>
            <person name="Scott K."/>
            <person name="Konkel Z."/>
            <person name="Mondo S.J."/>
            <person name="Kuo A."/>
            <person name="Hayes R.D."/>
            <person name="Haridas S."/>
            <person name="Andreopoulos B."/>
            <person name="Riley R."/>
            <person name="LaButti K."/>
            <person name="Pangilinan J."/>
            <person name="Lipzen A."/>
            <person name="Amirebrahimi M."/>
            <person name="Yan J."/>
            <person name="Adam C."/>
            <person name="Keymanesh K."/>
            <person name="Ng V."/>
            <person name="Louie K."/>
            <person name="Northen T."/>
            <person name="Drula E."/>
            <person name="Henrissat B."/>
            <person name="Hsieh H.M."/>
            <person name="Youens-Clark K."/>
            <person name="Lutzoni F."/>
            <person name="Miadlikowska J."/>
            <person name="Eastwood D.C."/>
            <person name="Hamelin R.C."/>
            <person name="Grigoriev I.V."/>
            <person name="U'Ren J.M."/>
        </authorList>
    </citation>
    <scope>NUCLEOTIDE SEQUENCE [LARGE SCALE GENOMIC DNA]</scope>
    <source>
        <strain evidence="1 2">CBS 119005</strain>
    </source>
</reference>
<dbReference type="Proteomes" id="UP001497700">
    <property type="component" value="Unassembled WGS sequence"/>
</dbReference>
<accession>A0ACB9YQG6</accession>